<dbReference type="EMBL" id="VSRR010000097">
    <property type="protein sequence ID" value="MPC10007.1"/>
    <property type="molecule type" value="Genomic_DNA"/>
</dbReference>
<name>A0A5B7CK96_PORTR</name>
<evidence type="ECO:0000313" key="2">
    <source>
        <dbReference type="Proteomes" id="UP000324222"/>
    </source>
</evidence>
<evidence type="ECO:0000313" key="1">
    <source>
        <dbReference type="EMBL" id="MPC10007.1"/>
    </source>
</evidence>
<keyword evidence="2" id="KW-1185">Reference proteome</keyword>
<comment type="caution">
    <text evidence="1">The sequence shown here is derived from an EMBL/GenBank/DDBJ whole genome shotgun (WGS) entry which is preliminary data.</text>
</comment>
<gene>
    <name evidence="1" type="ORF">E2C01_002632</name>
</gene>
<accession>A0A5B7CK96</accession>
<sequence>MERKRGKTLASMFLTAFRRGLVWKVLASPASLSPPSTTPLNSYSHSSASEWRRLFLHLRLLREIEACDT</sequence>
<dbReference type="Proteomes" id="UP000324222">
    <property type="component" value="Unassembled WGS sequence"/>
</dbReference>
<proteinExistence type="predicted"/>
<protein>
    <submittedName>
        <fullName evidence="1">Uncharacterized protein</fullName>
    </submittedName>
</protein>
<reference evidence="1 2" key="1">
    <citation type="submission" date="2019-05" db="EMBL/GenBank/DDBJ databases">
        <title>Another draft genome of Portunus trituberculatus and its Hox gene families provides insights of decapod evolution.</title>
        <authorList>
            <person name="Jeong J.-H."/>
            <person name="Song I."/>
            <person name="Kim S."/>
            <person name="Choi T."/>
            <person name="Kim D."/>
            <person name="Ryu S."/>
            <person name="Kim W."/>
        </authorList>
    </citation>
    <scope>NUCLEOTIDE SEQUENCE [LARGE SCALE GENOMIC DNA]</scope>
    <source>
        <tissue evidence="1">Muscle</tissue>
    </source>
</reference>
<organism evidence="1 2">
    <name type="scientific">Portunus trituberculatus</name>
    <name type="common">Swimming crab</name>
    <name type="synonym">Neptunus trituberculatus</name>
    <dbReference type="NCBI Taxonomy" id="210409"/>
    <lineage>
        <taxon>Eukaryota</taxon>
        <taxon>Metazoa</taxon>
        <taxon>Ecdysozoa</taxon>
        <taxon>Arthropoda</taxon>
        <taxon>Crustacea</taxon>
        <taxon>Multicrustacea</taxon>
        <taxon>Malacostraca</taxon>
        <taxon>Eumalacostraca</taxon>
        <taxon>Eucarida</taxon>
        <taxon>Decapoda</taxon>
        <taxon>Pleocyemata</taxon>
        <taxon>Brachyura</taxon>
        <taxon>Eubrachyura</taxon>
        <taxon>Portunoidea</taxon>
        <taxon>Portunidae</taxon>
        <taxon>Portuninae</taxon>
        <taxon>Portunus</taxon>
    </lineage>
</organism>
<dbReference type="AlphaFoldDB" id="A0A5B7CK96"/>